<dbReference type="AlphaFoldDB" id="A0A2S9GVJ9"/>
<evidence type="ECO:0000313" key="2">
    <source>
        <dbReference type="Proteomes" id="UP000237839"/>
    </source>
</evidence>
<name>A0A2S9GVJ9_9BURK</name>
<evidence type="ECO:0000313" key="1">
    <source>
        <dbReference type="EMBL" id="PRC91731.1"/>
    </source>
</evidence>
<dbReference type="Proteomes" id="UP000237839">
    <property type="component" value="Unassembled WGS sequence"/>
</dbReference>
<dbReference type="EMBL" id="PUGF01000019">
    <property type="protein sequence ID" value="PRC91731.1"/>
    <property type="molecule type" value="Genomic_DNA"/>
</dbReference>
<gene>
    <name evidence="1" type="ORF">S2091_3486</name>
</gene>
<accession>A0A2S9GVJ9</accession>
<sequence length="60" mass="7188">MNLLKSTGRIFLRRCWRQSITHAIPGKFRTLEMFKEWFEVEAAEWVLDLGVYPTREDGEE</sequence>
<reference evidence="1 2" key="1">
    <citation type="submission" date="2018-02" db="EMBL/GenBank/DDBJ databases">
        <title>Solimicrobium silvestre gen. nov., sp. nov., isolated from alpine forest soil.</title>
        <authorList>
            <person name="Margesin R."/>
            <person name="Albuquerque L."/>
            <person name="Zhang D.-C."/>
            <person name="Froufe H.J.C."/>
            <person name="Severino R."/>
            <person name="Roxo I."/>
            <person name="Egas C."/>
            <person name="Da Costa M.S."/>
        </authorList>
    </citation>
    <scope>NUCLEOTIDE SEQUENCE [LARGE SCALE GENOMIC DNA]</scope>
    <source>
        <strain evidence="1 2">S20-91</strain>
    </source>
</reference>
<keyword evidence="2" id="KW-1185">Reference proteome</keyword>
<proteinExistence type="predicted"/>
<organism evidence="1 2">
    <name type="scientific">Solimicrobium silvestre</name>
    <dbReference type="NCBI Taxonomy" id="2099400"/>
    <lineage>
        <taxon>Bacteria</taxon>
        <taxon>Pseudomonadati</taxon>
        <taxon>Pseudomonadota</taxon>
        <taxon>Betaproteobacteria</taxon>
        <taxon>Burkholderiales</taxon>
        <taxon>Oxalobacteraceae</taxon>
        <taxon>Solimicrobium</taxon>
    </lineage>
</organism>
<protein>
    <submittedName>
        <fullName evidence="1">Uncharacterized protein</fullName>
    </submittedName>
</protein>
<comment type="caution">
    <text evidence="1">The sequence shown here is derived from an EMBL/GenBank/DDBJ whole genome shotgun (WGS) entry which is preliminary data.</text>
</comment>